<dbReference type="Proteomes" id="UP001516400">
    <property type="component" value="Unassembled WGS sequence"/>
</dbReference>
<evidence type="ECO:0000313" key="1">
    <source>
        <dbReference type="EMBL" id="KAL3276764.1"/>
    </source>
</evidence>
<dbReference type="PANTHER" id="PTHR21055">
    <property type="entry name" value="PROTEIN PHOSPHATASE 1 REGULATORY SUBUNIT 36"/>
    <property type="match status" value="1"/>
</dbReference>
<dbReference type="AlphaFoldDB" id="A0ABD2NDV3"/>
<name>A0ABD2NDV3_9CUCU</name>
<dbReference type="EMBL" id="JABFTP020000103">
    <property type="protein sequence ID" value="KAL3276764.1"/>
    <property type="molecule type" value="Genomic_DNA"/>
</dbReference>
<dbReference type="PANTHER" id="PTHR21055:SF3">
    <property type="entry name" value="PROTEIN PHOSPHATASE 1 REGULATORY SUBUNIT 36"/>
    <property type="match status" value="1"/>
</dbReference>
<evidence type="ECO:0008006" key="3">
    <source>
        <dbReference type="Google" id="ProtNLM"/>
    </source>
</evidence>
<dbReference type="InterPro" id="IPR026142">
    <property type="entry name" value="Pro_pase_1_reg_su_36"/>
</dbReference>
<dbReference type="Pfam" id="PF14895">
    <property type="entry name" value="PPPI_inhib"/>
    <property type="match status" value="1"/>
</dbReference>
<evidence type="ECO:0000313" key="2">
    <source>
        <dbReference type="Proteomes" id="UP001516400"/>
    </source>
</evidence>
<protein>
    <recommendedName>
        <fullName evidence="3">Protein phosphatase 1 regulatory subunit 36</fullName>
    </recommendedName>
</protein>
<proteinExistence type="predicted"/>
<sequence>MFHSEFSNGYWSWEDSRNALFFNKTAEPDKPVTYKPPHESISSGSNLLEEDVSTYLTAVRFRDIINRVSQAQFKRYFRRRVRVGAPAVVTIQDIKDVILYSAEIKDLTSEFIRFFHLPTVDAFLRAGVVYFQYYFQVWEHLERRREEAKRKLTQPIVTVLEDVIMDNLGDLRSILSREYHRLTCGMSDAWKFYHLNNKNNVSTSDKDRRLFEAFMCVAVRVIWWALHRKNFHLIETELNRLLRTKVFNLIEHRPKRIDTFDLTPSERRYIWGKACKDEKKLKHRSPAAQELMFASHDYKILAIGVTHIEINDPREHFLEIAYTAPEELLFSLGVGIGILGYPRDRLDTLLKPRERTKTDVLGEELVVPPFNLPPKKIIEHEEFSQALPKTAPLFHEKTATKKARITQTKLWLKYVECGGNFHLFNADTTASQLGSVQISWHESM</sequence>
<comment type="caution">
    <text evidence="1">The sequence shown here is derived from an EMBL/GenBank/DDBJ whole genome shotgun (WGS) entry which is preliminary data.</text>
</comment>
<reference evidence="1 2" key="1">
    <citation type="journal article" date="2021" name="BMC Biol.">
        <title>Horizontally acquired antibacterial genes associated with adaptive radiation of ladybird beetles.</title>
        <authorList>
            <person name="Li H.S."/>
            <person name="Tang X.F."/>
            <person name="Huang Y.H."/>
            <person name="Xu Z.Y."/>
            <person name="Chen M.L."/>
            <person name="Du X.Y."/>
            <person name="Qiu B.Y."/>
            <person name="Chen P.T."/>
            <person name="Zhang W."/>
            <person name="Slipinski A."/>
            <person name="Escalona H.E."/>
            <person name="Waterhouse R.M."/>
            <person name="Zwick A."/>
            <person name="Pang H."/>
        </authorList>
    </citation>
    <scope>NUCLEOTIDE SEQUENCE [LARGE SCALE GENOMIC DNA]</scope>
    <source>
        <strain evidence="1">SYSU2018</strain>
    </source>
</reference>
<organism evidence="1 2">
    <name type="scientific">Cryptolaemus montrouzieri</name>
    <dbReference type="NCBI Taxonomy" id="559131"/>
    <lineage>
        <taxon>Eukaryota</taxon>
        <taxon>Metazoa</taxon>
        <taxon>Ecdysozoa</taxon>
        <taxon>Arthropoda</taxon>
        <taxon>Hexapoda</taxon>
        <taxon>Insecta</taxon>
        <taxon>Pterygota</taxon>
        <taxon>Neoptera</taxon>
        <taxon>Endopterygota</taxon>
        <taxon>Coleoptera</taxon>
        <taxon>Polyphaga</taxon>
        <taxon>Cucujiformia</taxon>
        <taxon>Coccinelloidea</taxon>
        <taxon>Coccinellidae</taxon>
        <taxon>Scymninae</taxon>
        <taxon>Scymnini</taxon>
        <taxon>Cryptolaemus</taxon>
    </lineage>
</organism>
<gene>
    <name evidence="1" type="ORF">HHI36_012131</name>
</gene>
<keyword evidence="2" id="KW-1185">Reference proteome</keyword>
<accession>A0ABD2NDV3</accession>